<evidence type="ECO:0000256" key="6">
    <source>
        <dbReference type="SAM" id="Coils"/>
    </source>
</evidence>
<dbReference type="PANTHER" id="PTHR43304">
    <property type="entry name" value="PHYTOCHROME-LIKE PROTEIN CPH1"/>
    <property type="match status" value="1"/>
</dbReference>
<dbReference type="InterPro" id="IPR005467">
    <property type="entry name" value="His_kinase_dom"/>
</dbReference>
<dbReference type="InterPro" id="IPR003594">
    <property type="entry name" value="HATPase_dom"/>
</dbReference>
<dbReference type="SMART" id="SM00387">
    <property type="entry name" value="HATPase_c"/>
    <property type="match status" value="1"/>
</dbReference>
<dbReference type="InterPro" id="IPR035965">
    <property type="entry name" value="PAS-like_dom_sf"/>
</dbReference>
<name>A0A5C6AZM3_9BACT</name>
<proteinExistence type="predicted"/>
<feature type="region of interest" description="Disordered" evidence="7">
    <location>
        <begin position="435"/>
        <end position="454"/>
    </location>
</feature>
<keyword evidence="11" id="KW-1185">Reference proteome</keyword>
<feature type="compositionally biased region" description="Polar residues" evidence="7">
    <location>
        <begin position="1"/>
        <end position="15"/>
    </location>
</feature>
<evidence type="ECO:0000256" key="3">
    <source>
        <dbReference type="ARBA" id="ARBA00022553"/>
    </source>
</evidence>
<dbReference type="InterPro" id="IPR036890">
    <property type="entry name" value="HATPase_C_sf"/>
</dbReference>
<evidence type="ECO:0000259" key="8">
    <source>
        <dbReference type="PROSITE" id="PS50109"/>
    </source>
</evidence>
<dbReference type="InterPro" id="IPR036097">
    <property type="entry name" value="HisK_dim/P_sf"/>
</dbReference>
<evidence type="ECO:0000313" key="11">
    <source>
        <dbReference type="Proteomes" id="UP000320176"/>
    </source>
</evidence>
<keyword evidence="3" id="KW-0597">Phosphoprotein</keyword>
<gene>
    <name evidence="10" type="primary">cph1_3</name>
    <name evidence="10" type="ORF">Pla52n_25170</name>
</gene>
<dbReference type="PRINTS" id="PR00344">
    <property type="entry name" value="BCTRLSENSOR"/>
</dbReference>
<dbReference type="Gene3D" id="3.30.565.10">
    <property type="entry name" value="Histidine kinase-like ATPase, C-terminal domain"/>
    <property type="match status" value="1"/>
</dbReference>
<evidence type="ECO:0000256" key="1">
    <source>
        <dbReference type="ARBA" id="ARBA00000085"/>
    </source>
</evidence>
<evidence type="ECO:0000256" key="5">
    <source>
        <dbReference type="ARBA" id="ARBA00022777"/>
    </source>
</evidence>
<dbReference type="RefSeq" id="WP_146519893.1">
    <property type="nucleotide sequence ID" value="NZ_CP151726.1"/>
</dbReference>
<dbReference type="OrthoDB" id="231918at2"/>
<dbReference type="InterPro" id="IPR052162">
    <property type="entry name" value="Sensor_kinase/Photoreceptor"/>
</dbReference>
<evidence type="ECO:0000313" key="10">
    <source>
        <dbReference type="EMBL" id="TWU04476.1"/>
    </source>
</evidence>
<accession>A0A5C6AZM3</accession>
<keyword evidence="6" id="KW-0175">Coiled coil</keyword>
<evidence type="ECO:0000259" key="9">
    <source>
        <dbReference type="PROSITE" id="PS50112"/>
    </source>
</evidence>
<dbReference type="Pfam" id="PF00512">
    <property type="entry name" value="HisKA"/>
    <property type="match status" value="1"/>
</dbReference>
<dbReference type="PROSITE" id="PS50109">
    <property type="entry name" value="HIS_KIN"/>
    <property type="match status" value="1"/>
</dbReference>
<dbReference type="EMBL" id="SJPN01000003">
    <property type="protein sequence ID" value="TWU04476.1"/>
    <property type="molecule type" value="Genomic_DNA"/>
</dbReference>
<sequence length="454" mass="51289">MNLESTQRSVQTQKSTSEDEASSRSRALLSVMEDLQAERESLKAEIQRRCETEAALRQSEHRTALIIETALDGVITVNDSGHITGWNDQAAVIFGWSREQASGMRISEIILLDEAESRPGSDSGDHLHAGRSDLLNRRIERTAIRSDGSRFPAELSMSVLPLDAGFEFSCFVRDITNRKNAERLQLEMQAELERRVIERTQELERANERLRNSNEELQQFAYVASHDLQTPLRGIMGFAQFLESDYTPNLDEQGLEYINRIVASAKRMQTLIQDLLKFSRVQSLASELTPVWLDKPLSAAVAVLESEMEKCSVELISEDLPRVLADAAQIEQLFRNLIENSIKYRHPERRPQIRVSAILEGDRWTISIADNGIGIDPKHFKRIFEIFKRLHAEGEYSGNGIGLAVCRRIVLRHGGRIWADESDVGALIKFTLHSPKSLSSESQPSKSVHADEDQ</sequence>
<dbReference type="Gene3D" id="3.30.450.20">
    <property type="entry name" value="PAS domain"/>
    <property type="match status" value="1"/>
</dbReference>
<feature type="coiled-coil region" evidence="6">
    <location>
        <begin position="189"/>
        <end position="223"/>
    </location>
</feature>
<evidence type="ECO:0000256" key="4">
    <source>
        <dbReference type="ARBA" id="ARBA00022679"/>
    </source>
</evidence>
<keyword evidence="4 10" id="KW-0808">Transferase</keyword>
<dbReference type="PANTHER" id="PTHR43304:SF1">
    <property type="entry name" value="PAC DOMAIN-CONTAINING PROTEIN"/>
    <property type="match status" value="1"/>
</dbReference>
<dbReference type="PROSITE" id="PS50112">
    <property type="entry name" value="PAS"/>
    <property type="match status" value="1"/>
</dbReference>
<evidence type="ECO:0000256" key="2">
    <source>
        <dbReference type="ARBA" id="ARBA00012438"/>
    </source>
</evidence>
<dbReference type="CDD" id="cd00130">
    <property type="entry name" value="PAS"/>
    <property type="match status" value="1"/>
</dbReference>
<dbReference type="SUPFAM" id="SSF55785">
    <property type="entry name" value="PYP-like sensor domain (PAS domain)"/>
    <property type="match status" value="1"/>
</dbReference>
<comment type="catalytic activity">
    <reaction evidence="1">
        <text>ATP + protein L-histidine = ADP + protein N-phospho-L-histidine.</text>
        <dbReference type="EC" id="2.7.13.3"/>
    </reaction>
</comment>
<feature type="domain" description="PAS" evidence="9">
    <location>
        <begin position="59"/>
        <end position="103"/>
    </location>
</feature>
<dbReference type="InterPro" id="IPR004358">
    <property type="entry name" value="Sig_transdc_His_kin-like_C"/>
</dbReference>
<feature type="region of interest" description="Disordered" evidence="7">
    <location>
        <begin position="1"/>
        <end position="26"/>
    </location>
</feature>
<dbReference type="EC" id="2.7.13.3" evidence="2"/>
<dbReference type="Pfam" id="PF02518">
    <property type="entry name" value="HATPase_c"/>
    <property type="match status" value="1"/>
</dbReference>
<feature type="compositionally biased region" description="Low complexity" evidence="7">
    <location>
        <begin position="435"/>
        <end position="447"/>
    </location>
</feature>
<dbReference type="InterPro" id="IPR000014">
    <property type="entry name" value="PAS"/>
</dbReference>
<keyword evidence="5" id="KW-0418">Kinase</keyword>
<reference evidence="10 11" key="1">
    <citation type="submission" date="2019-02" db="EMBL/GenBank/DDBJ databases">
        <title>Deep-cultivation of Planctomycetes and their phenomic and genomic characterization uncovers novel biology.</title>
        <authorList>
            <person name="Wiegand S."/>
            <person name="Jogler M."/>
            <person name="Boedeker C."/>
            <person name="Pinto D."/>
            <person name="Vollmers J."/>
            <person name="Rivas-Marin E."/>
            <person name="Kohn T."/>
            <person name="Peeters S.H."/>
            <person name="Heuer A."/>
            <person name="Rast P."/>
            <person name="Oberbeckmann S."/>
            <person name="Bunk B."/>
            <person name="Jeske O."/>
            <person name="Meyerdierks A."/>
            <person name="Storesund J.E."/>
            <person name="Kallscheuer N."/>
            <person name="Luecker S."/>
            <person name="Lage O.M."/>
            <person name="Pohl T."/>
            <person name="Merkel B.J."/>
            <person name="Hornburger P."/>
            <person name="Mueller R.-W."/>
            <person name="Bruemmer F."/>
            <person name="Labrenz M."/>
            <person name="Spormann A.M."/>
            <person name="Op Den Camp H."/>
            <person name="Overmann J."/>
            <person name="Amann R."/>
            <person name="Jetten M.S.M."/>
            <person name="Mascher T."/>
            <person name="Medema M.H."/>
            <person name="Devos D.P."/>
            <person name="Kaster A.-K."/>
            <person name="Ovreas L."/>
            <person name="Rohde M."/>
            <person name="Galperin M.Y."/>
            <person name="Jogler C."/>
        </authorList>
    </citation>
    <scope>NUCLEOTIDE SEQUENCE [LARGE SCALE GENOMIC DNA]</scope>
    <source>
        <strain evidence="10 11">Pla52n</strain>
    </source>
</reference>
<dbReference type="SMART" id="SM00388">
    <property type="entry name" value="HisKA"/>
    <property type="match status" value="1"/>
</dbReference>
<dbReference type="AlphaFoldDB" id="A0A5C6AZM3"/>
<organism evidence="10 11">
    <name type="scientific">Stieleria varia</name>
    <dbReference type="NCBI Taxonomy" id="2528005"/>
    <lineage>
        <taxon>Bacteria</taxon>
        <taxon>Pseudomonadati</taxon>
        <taxon>Planctomycetota</taxon>
        <taxon>Planctomycetia</taxon>
        <taxon>Pirellulales</taxon>
        <taxon>Pirellulaceae</taxon>
        <taxon>Stieleria</taxon>
    </lineage>
</organism>
<dbReference type="GO" id="GO:0000155">
    <property type="term" value="F:phosphorelay sensor kinase activity"/>
    <property type="evidence" value="ECO:0007669"/>
    <property type="project" value="InterPro"/>
</dbReference>
<dbReference type="Proteomes" id="UP000320176">
    <property type="component" value="Unassembled WGS sequence"/>
</dbReference>
<dbReference type="CDD" id="cd00082">
    <property type="entry name" value="HisKA"/>
    <property type="match status" value="1"/>
</dbReference>
<dbReference type="Gene3D" id="1.10.287.130">
    <property type="match status" value="1"/>
</dbReference>
<dbReference type="SUPFAM" id="SSF55874">
    <property type="entry name" value="ATPase domain of HSP90 chaperone/DNA topoisomerase II/histidine kinase"/>
    <property type="match status" value="1"/>
</dbReference>
<evidence type="ECO:0000256" key="7">
    <source>
        <dbReference type="SAM" id="MobiDB-lite"/>
    </source>
</evidence>
<dbReference type="SUPFAM" id="SSF47384">
    <property type="entry name" value="Homodimeric domain of signal transducing histidine kinase"/>
    <property type="match status" value="1"/>
</dbReference>
<feature type="domain" description="Histidine kinase" evidence="8">
    <location>
        <begin position="223"/>
        <end position="436"/>
    </location>
</feature>
<comment type="caution">
    <text evidence="10">The sequence shown here is derived from an EMBL/GenBank/DDBJ whole genome shotgun (WGS) entry which is preliminary data.</text>
</comment>
<dbReference type="Pfam" id="PF13426">
    <property type="entry name" value="PAS_9"/>
    <property type="match status" value="1"/>
</dbReference>
<protein>
    <recommendedName>
        <fullName evidence="2">histidine kinase</fullName>
        <ecNumber evidence="2">2.7.13.3</ecNumber>
    </recommendedName>
</protein>
<dbReference type="InterPro" id="IPR003661">
    <property type="entry name" value="HisK_dim/P_dom"/>
</dbReference>
<dbReference type="NCBIfam" id="TIGR00229">
    <property type="entry name" value="sensory_box"/>
    <property type="match status" value="1"/>
</dbReference>
<dbReference type="SMART" id="SM00091">
    <property type="entry name" value="PAS"/>
    <property type="match status" value="1"/>
</dbReference>